<dbReference type="AlphaFoldDB" id="A0A7J9M107"/>
<evidence type="ECO:0000313" key="2">
    <source>
        <dbReference type="EMBL" id="MBA0864661.1"/>
    </source>
</evidence>
<feature type="transmembrane region" description="Helical" evidence="1">
    <location>
        <begin position="101"/>
        <end position="122"/>
    </location>
</feature>
<keyword evidence="1" id="KW-1133">Transmembrane helix</keyword>
<organism evidence="2 3">
    <name type="scientific">Gossypium schwendimanii</name>
    <name type="common">Cotton</name>
    <dbReference type="NCBI Taxonomy" id="34291"/>
    <lineage>
        <taxon>Eukaryota</taxon>
        <taxon>Viridiplantae</taxon>
        <taxon>Streptophyta</taxon>
        <taxon>Embryophyta</taxon>
        <taxon>Tracheophyta</taxon>
        <taxon>Spermatophyta</taxon>
        <taxon>Magnoliopsida</taxon>
        <taxon>eudicotyledons</taxon>
        <taxon>Gunneridae</taxon>
        <taxon>Pentapetalae</taxon>
        <taxon>rosids</taxon>
        <taxon>malvids</taxon>
        <taxon>Malvales</taxon>
        <taxon>Malvaceae</taxon>
        <taxon>Malvoideae</taxon>
        <taxon>Gossypium</taxon>
    </lineage>
</organism>
<feature type="transmembrane region" description="Helical" evidence="1">
    <location>
        <begin position="7"/>
        <end position="29"/>
    </location>
</feature>
<evidence type="ECO:0000256" key="1">
    <source>
        <dbReference type="SAM" id="Phobius"/>
    </source>
</evidence>
<name>A0A7J9M107_GOSSC</name>
<evidence type="ECO:0000313" key="3">
    <source>
        <dbReference type="Proteomes" id="UP000593576"/>
    </source>
</evidence>
<gene>
    <name evidence="2" type="ORF">Goshw_004999</name>
</gene>
<dbReference type="Proteomes" id="UP000593576">
    <property type="component" value="Unassembled WGS sequence"/>
</dbReference>
<keyword evidence="1" id="KW-0812">Transmembrane</keyword>
<feature type="transmembrane region" description="Helical" evidence="1">
    <location>
        <begin position="74"/>
        <end position="95"/>
    </location>
</feature>
<comment type="caution">
    <text evidence="2">The sequence shown here is derived from an EMBL/GenBank/DDBJ whole genome shotgun (WGS) entry which is preliminary data.</text>
</comment>
<reference evidence="2 3" key="1">
    <citation type="journal article" date="2019" name="Genome Biol. Evol.">
        <title>Insights into the evolution of the New World diploid cottons (Gossypium, subgenus Houzingenia) based on genome sequencing.</title>
        <authorList>
            <person name="Grover C.E."/>
            <person name="Arick M.A. 2nd"/>
            <person name="Thrash A."/>
            <person name="Conover J.L."/>
            <person name="Sanders W.S."/>
            <person name="Peterson D.G."/>
            <person name="Frelichowski J.E."/>
            <person name="Scheffler J.A."/>
            <person name="Scheffler B.E."/>
            <person name="Wendel J.F."/>
        </authorList>
    </citation>
    <scope>NUCLEOTIDE SEQUENCE [LARGE SCALE GENOMIC DNA]</scope>
    <source>
        <strain evidence="2">1</strain>
        <tissue evidence="2">Leaf</tissue>
    </source>
</reference>
<dbReference type="OrthoDB" id="6485510at2759"/>
<sequence length="131" mass="15255">MEALGCWLMLVGSLRLASVWFGFFDIWALRLAVFSNTTSMLPLRSLFFGCLILYLNYYFLYYNVTELSNIPFRVLNGNLITLAVSVFLLYLYIYFPPKTAICFPLIVHLLFVLIDMQCLKFMGGRLEFGRF</sequence>
<proteinExistence type="predicted"/>
<keyword evidence="3" id="KW-1185">Reference proteome</keyword>
<dbReference type="EMBL" id="JABFAF010000009">
    <property type="protein sequence ID" value="MBA0864661.1"/>
    <property type="molecule type" value="Genomic_DNA"/>
</dbReference>
<protein>
    <submittedName>
        <fullName evidence="2">Uncharacterized protein</fullName>
    </submittedName>
</protein>
<feature type="transmembrane region" description="Helical" evidence="1">
    <location>
        <begin position="41"/>
        <end position="62"/>
    </location>
</feature>
<accession>A0A7J9M107</accession>
<keyword evidence="1" id="KW-0472">Membrane</keyword>